<organism evidence="2 3">
    <name type="scientific">Streptomyces viridochromogenes Tue57</name>
    <dbReference type="NCBI Taxonomy" id="1160705"/>
    <lineage>
        <taxon>Bacteria</taxon>
        <taxon>Bacillati</taxon>
        <taxon>Actinomycetota</taxon>
        <taxon>Actinomycetes</taxon>
        <taxon>Kitasatosporales</taxon>
        <taxon>Streptomycetaceae</taxon>
        <taxon>Streptomyces</taxon>
    </lineage>
</organism>
<feature type="compositionally biased region" description="Pro residues" evidence="1">
    <location>
        <begin position="181"/>
        <end position="191"/>
    </location>
</feature>
<evidence type="ECO:0000313" key="3">
    <source>
        <dbReference type="Proteomes" id="UP000011205"/>
    </source>
</evidence>
<name>L8P030_STRVR</name>
<protein>
    <submittedName>
        <fullName evidence="2">Uncharacterized protein</fullName>
    </submittedName>
</protein>
<gene>
    <name evidence="2" type="ORF">STVIR_8144</name>
</gene>
<sequence length="219" mass="22735">METMPPEVLARLHGAIRSLVPASPEAPDTGTTAPPLPGEALLGSTAEATAAPSAPVHLDAGRSGAPAAVPAGDPAGVDAPADRSAWWQETADDGVSPTTDTVLISGVPVGRGSRVRLSPRARGTDAQDMFLAGRTACVEAVFHDVDGSVHLAVVVDDDPGADLHGWYGRFRHFRPEELEPLDPPGAEPPVDQPRSSRPPSERPEHPAGEPEKGRSDGRS</sequence>
<feature type="compositionally biased region" description="Basic and acidic residues" evidence="1">
    <location>
        <begin position="199"/>
        <end position="219"/>
    </location>
</feature>
<evidence type="ECO:0000313" key="2">
    <source>
        <dbReference type="EMBL" id="ELS50921.1"/>
    </source>
</evidence>
<feature type="region of interest" description="Disordered" evidence="1">
    <location>
        <begin position="176"/>
        <end position="219"/>
    </location>
</feature>
<reference evidence="2 3" key="1">
    <citation type="journal article" date="2013" name="Genome Announc.">
        <title>Draft Genome Sequence of Streptomyces viridochromogenes Strain Tu57, Producer of Avilamycin.</title>
        <authorList>
            <person name="Gruning B.A."/>
            <person name="Erxleben A."/>
            <person name="Hahnlein A."/>
            <person name="Gunther S."/>
        </authorList>
    </citation>
    <scope>NUCLEOTIDE SEQUENCE [LARGE SCALE GENOMIC DNA]</scope>
    <source>
        <strain evidence="2 3">Tue57</strain>
    </source>
</reference>
<dbReference type="AlphaFoldDB" id="L8P030"/>
<accession>L8P030</accession>
<dbReference type="Proteomes" id="UP000011205">
    <property type="component" value="Unassembled WGS sequence"/>
</dbReference>
<proteinExistence type="predicted"/>
<evidence type="ECO:0000256" key="1">
    <source>
        <dbReference type="SAM" id="MobiDB-lite"/>
    </source>
</evidence>
<feature type="region of interest" description="Disordered" evidence="1">
    <location>
        <begin position="21"/>
        <end position="40"/>
    </location>
</feature>
<comment type="caution">
    <text evidence="2">The sequence shown here is derived from an EMBL/GenBank/DDBJ whole genome shotgun (WGS) entry which is preliminary data.</text>
</comment>
<dbReference type="EMBL" id="AMLP01000259">
    <property type="protein sequence ID" value="ELS50921.1"/>
    <property type="molecule type" value="Genomic_DNA"/>
</dbReference>
<dbReference type="PATRIC" id="fig|1160705.3.peg.8046"/>